<keyword evidence="3" id="KW-0596">Phosphopantetheine</keyword>
<keyword evidence="4" id="KW-0597">Phosphoprotein</keyword>
<dbReference type="Pfam" id="PF00668">
    <property type="entry name" value="Condensation"/>
    <property type="match status" value="3"/>
</dbReference>
<dbReference type="InterPro" id="IPR006162">
    <property type="entry name" value="Ppantetheine_attach_site"/>
</dbReference>
<evidence type="ECO:0000256" key="2">
    <source>
        <dbReference type="ARBA" id="ARBA00006432"/>
    </source>
</evidence>
<dbReference type="PANTHER" id="PTHR45527">
    <property type="entry name" value="NONRIBOSOMAL PEPTIDE SYNTHETASE"/>
    <property type="match status" value="1"/>
</dbReference>
<comment type="cofactor">
    <cofactor evidence="1">
        <name>pantetheine 4'-phosphate</name>
        <dbReference type="ChEBI" id="CHEBI:47942"/>
    </cofactor>
</comment>
<dbReference type="Pfam" id="PF13193">
    <property type="entry name" value="AMP-binding_C"/>
    <property type="match status" value="1"/>
</dbReference>
<dbReference type="Gene3D" id="3.30.559.10">
    <property type="entry name" value="Chloramphenicol acetyltransferase-like domain"/>
    <property type="match status" value="3"/>
</dbReference>
<dbReference type="InterPro" id="IPR001242">
    <property type="entry name" value="Condensation_dom"/>
</dbReference>
<feature type="domain" description="Carrier" evidence="6">
    <location>
        <begin position="2096"/>
        <end position="2171"/>
    </location>
</feature>
<dbReference type="HOGENOM" id="CLU_000022_0_12_0"/>
<dbReference type="SUPFAM" id="SSF51197">
    <property type="entry name" value="Clavaminate synthase-like"/>
    <property type="match status" value="1"/>
</dbReference>
<dbReference type="Gene3D" id="3.60.130.10">
    <property type="entry name" value="Clavaminate synthase-like"/>
    <property type="match status" value="1"/>
</dbReference>
<dbReference type="FunFam" id="1.10.1200.10:FF:000005">
    <property type="entry name" value="Nonribosomal peptide synthetase 1"/>
    <property type="match status" value="2"/>
</dbReference>
<feature type="domain" description="Carrier" evidence="6">
    <location>
        <begin position="986"/>
        <end position="1060"/>
    </location>
</feature>
<dbReference type="OrthoDB" id="9757540at2"/>
<dbReference type="GO" id="GO:0043041">
    <property type="term" value="P:amino acid activation for nonribosomal peptide biosynthetic process"/>
    <property type="evidence" value="ECO:0007669"/>
    <property type="project" value="TreeGrafter"/>
</dbReference>
<evidence type="ECO:0000256" key="1">
    <source>
        <dbReference type="ARBA" id="ARBA00001957"/>
    </source>
</evidence>
<sequence length="2999" mass="334036">MRDKQQIEAMYYLSPLQQGLLFHRLADAEADPYFYQYAYRLQGDLRLDAFEGGWRHVVERHAVLRTAFVWEGVEKPLQVVRRQTALPIERHDWRGVPEEEQRLRFAALLDGDRAAGLDLLRPPLMRLHVIRKTEREWLLVNSHHHILLDGWSMALVLRDVLTAYEALVRGAAPTVESPRPYRDYISWVNRQDLVQAETFWHAMLAGIQRPTSIVIEAPSQDTPAETLPFAEQSLGLSIDRMEALQSLAKRVKVTVNTLLQGAWSLLLHRYSGESDILFGATVSGRPPELAGVEEMVGLFINSLPIRVTIRPDQPLGDWLRDLQERNAVLRQYEWTPLSDIQRWSDVPNGTPLFESLVVFESYPEGSHDGEPSSLSIEPLAARSGDVYTLTPGRNNYPLSLMVEPGRDLRLIVCYAHRRFAHAAIARMLGHLDRLLAAMAEAPEARLSDLSLLTDDERKQLIEWNGAFTSDETGARCIHDLIAAQVEARPEATAVVTKQGQVTYQELDRRAAALARYLLAQGVRPDDRIGLCLDRSLDLVVGIVAVLKAGGAYVPLDPTYPRERLAAMVADSQARLIVTRGDQAQGVSDFSERLILLDRQAEEIAGCSEGPTAVPLSPSNLAYVIYTSGSTGRPKGVAVEHRQVTAYVRAILQLDPVAAGASMAAVSTVAADLGNTALFGALCSGRTLHLLSTEDGFDPDAMAAAMHGRQVEVLKIVPSHLRGLLHAAQPERVLPTRCLILGGEALRRDLVQEIRRLVPGCAIVNHYGPTETTVGVLTHLVEASQGQSESDVPIGRPLSFNQAHVLDSDGQPVPLGLPGELYIGGQQVTRGYLGRPEATAERFIPDPFSRVPGARMYRTGDRAKRRADGTVEFLGRVDHQVKLRGFRIELGDIEAQLRREPGVSDAVTMVRETGDGTPQLVTYLAGPSTLDTAGIRARLAHSLPDYMVPQHFVLLDAFPLTANGKLDRAALPDPGQQTAAALPSYVAPRNRTEEILAAIWQTVLQVERVGVHDNFFALGGDSIRTLQVIARANRQGVKLTPKQLFEHQTVAAAAAVAQVKPAMPIEAGQASVQHEDTRPTAGDPTSAQTMPEATALVMPVFPLTGLTPEELAGRREDWGEIEDCYPLSPMQEGMLFHTLMNPGSGIYLMQQFYAWEGRLDREAFGRAWQRVIDRHPMLRTSFMWKDLQAPLQVVHRRVAAEDVIQDLDWADMSDEQQPIRMGEMLEQELKEGLDFEQAPLMRIRLVRRGHDRYAIVRSFHHILTDDWCFSLLMMDFLAHYDACIQWRTLALPPPPPYRDYIAWLQRQDQAAAEQFWKQELAGFTTPTPLGIERLDPDTSASGSEVRDEFMELSPEVSARLRTLAQQHHVTPNTFVQGAWAILLSRYSGEAQVLFGVTVAGRPTDLPGVEDIVGLFINTLPLRVTLSPDLPVMTWLQHLLAENYRIRQYEYAPLVRIQQWSEIPSGQALFRSLLVFENAPKDARLGEERDDRALSYDQDRVHTNYPMTVVGYPGESMGVRLSYDRRLFERAEVARMLEHLKRLLTAMAASPEASIQDLPMLDEAERHRLLVEWNGRDRSEPAAADFSTRFETQVRRTSEAVAVECGDDRLTYDELNRSANRIAHGLRRRGVGTDGIVALLDDRGPALLSMIVGVLKAGGAYLPLDPHHPGERLAEILASARVKAVIFGNRQAALAETVATMLPAGVGPDFVSVENFERDAQGECNLTPVTAQQRLAYVIFTSGSTGVPKGAMVETRGMMNHLLTKIPTLALGPADVVAQTASQCFDISVWQFLTPLLCGAKVQIIPDEVVRDPQRLLAEVSVRGVSVLEVVPSLLGGLLEGPSSPLPRLRWLLPTGEALSPDLSRRWFARYPTVPLVNAYGPAECSDDVALACIREQPAEAEFRMPIGRPIEGVQLYVLDRRLDLMPAGVAGELYVGGVAVGRGYLSDPAKTAASFVPDPFSSRPGSRLYRTGDLARHRPDGALEFVGRRDHQVKIRGFRIELGEIEARLAQHPEVDRCVVVVAESRPGHKQLVAYVATTATVNADRLRLFLRRTLPEYMVPATFLFLHSLPLTPNGKIDRKALPAPDADRLADDFEPPATPTQDLVAGIWGEILGLERIGRRDQFFELGGHSLLATQVMSRVRTAFRIELPLRTLFDHPTVEAFASAIDRAGLEGESGQIPPLVPVPRTDHLPLSFAQQRLWFLTQMDPESGAYNLPFALRLGGALNHPILERSFLALVRRHETLRTTFPAVDGEPRQVVVEVDRFAIPVEDLTALSESERGTAIGRHAGAQAQRPFHLDRDLPIRALLLRVSADAHILLVTVHHIAADAWSLAVVTHEVATIYNALANENDGAGIQSGDEPEALLPVLPVQYRDFAAWQRQWLQGALLEREIGYWKQRLGSTPPQLMLPTDHARPERQSYRGGRLTFHVPGEILEPLRRVSRRQGVTLFMTLLAAFKLLLSKLSGQTDILVGTDVANRNRAETEQLVGFFVNLLPLRTDLSGNPSFVQLLGRVRETALGAYAHQDVPFEKIVDSLKLTRDLGRNPLVQVLFVLQNVPPPSLQLAGVNVESLEFEHEVSRFDVGLFMEETEDGCAGLWKFSRDLFESQTIAGWTQRFLRLLQQIGCSPECGIETLEMDDAEVKEARRMDTKQRNDERLQRFKAIKPKPVALAQRTLVSGRPLVDGRAMPWLYTPAVDDVDLAGWVLEQRSRLRRELLQSGALLFRGFAMKTVQDFESVAQAFCGELFGEYGDLPREKSGRHVYGSTPYPPDKPILFHNESSHMHRWPQKQFFFCLQAAQEGGQTPIVDGRLMFKGLRPDLRDRLREKQLMYVRNFVPGVDVSWQDLFRTSDKAEVEALCARNGMDWQWLEKDGLRTKQVCPAIIEHPDTGESVFFNQIQLHHVSCLEPAVRDSLLSMLGIDSLPRNVYYGDGTQLEDEVVEEIGLLYEQTAVRFPWQEGDLIMLDNMLVAHARDPFVGPRKIVVAMGDMIAQSAVHSMTS</sequence>
<dbReference type="eggNOG" id="COG2175">
    <property type="taxonomic scope" value="Bacteria"/>
</dbReference>
<dbReference type="STRING" id="330214.NIDE2161"/>
<dbReference type="Pfam" id="PF02668">
    <property type="entry name" value="TauD"/>
    <property type="match status" value="1"/>
</dbReference>
<dbReference type="PROSITE" id="PS50075">
    <property type="entry name" value="CARRIER"/>
    <property type="match status" value="2"/>
</dbReference>
<dbReference type="CDD" id="cd19543">
    <property type="entry name" value="DCL_NRPS"/>
    <property type="match status" value="2"/>
</dbReference>
<evidence type="ECO:0000256" key="3">
    <source>
        <dbReference type="ARBA" id="ARBA00022450"/>
    </source>
</evidence>
<dbReference type="PANTHER" id="PTHR45527:SF1">
    <property type="entry name" value="FATTY ACID SYNTHASE"/>
    <property type="match status" value="1"/>
</dbReference>
<dbReference type="InterPro" id="IPR010071">
    <property type="entry name" value="AA_adenyl_dom"/>
</dbReference>
<dbReference type="InterPro" id="IPR009081">
    <property type="entry name" value="PP-bd_ACP"/>
</dbReference>
<keyword evidence="8" id="KW-1185">Reference proteome</keyword>
<evidence type="ECO:0000259" key="6">
    <source>
        <dbReference type="PROSITE" id="PS50075"/>
    </source>
</evidence>
<dbReference type="SUPFAM" id="SSF47336">
    <property type="entry name" value="ACP-like"/>
    <property type="match status" value="2"/>
</dbReference>
<dbReference type="Gene3D" id="3.30.300.30">
    <property type="match status" value="2"/>
</dbReference>
<evidence type="ECO:0000256" key="5">
    <source>
        <dbReference type="ARBA" id="ARBA00023002"/>
    </source>
</evidence>
<dbReference type="InterPro" id="IPR025110">
    <property type="entry name" value="AMP-bd_C"/>
</dbReference>
<organism evidence="7 8">
    <name type="scientific">Nitrospira defluvii</name>
    <dbReference type="NCBI Taxonomy" id="330214"/>
    <lineage>
        <taxon>Bacteria</taxon>
        <taxon>Pseudomonadati</taxon>
        <taxon>Nitrospirota</taxon>
        <taxon>Nitrospiria</taxon>
        <taxon>Nitrospirales</taxon>
        <taxon>Nitrospiraceae</taxon>
        <taxon>Nitrospira</taxon>
    </lineage>
</organism>
<dbReference type="FunFam" id="3.40.50.12780:FF:000012">
    <property type="entry name" value="Non-ribosomal peptide synthetase"/>
    <property type="match status" value="2"/>
</dbReference>
<dbReference type="Pfam" id="PF00501">
    <property type="entry name" value="AMP-binding"/>
    <property type="match status" value="2"/>
</dbReference>
<dbReference type="FunFam" id="2.30.38.10:FF:000001">
    <property type="entry name" value="Non-ribosomal peptide synthetase PvdI"/>
    <property type="match status" value="2"/>
</dbReference>
<dbReference type="InterPro" id="IPR020845">
    <property type="entry name" value="AMP-binding_CS"/>
</dbReference>
<protein>
    <submittedName>
        <fullName evidence="7">Putative Multi-domain non-ribosomal peptide synthetase</fullName>
    </submittedName>
</protein>
<dbReference type="Proteomes" id="UP000001660">
    <property type="component" value="Chromosome"/>
</dbReference>
<keyword evidence="5" id="KW-0560">Oxidoreductase</keyword>
<dbReference type="GO" id="GO:0031177">
    <property type="term" value="F:phosphopantetheine binding"/>
    <property type="evidence" value="ECO:0007669"/>
    <property type="project" value="InterPro"/>
</dbReference>
<comment type="similarity">
    <text evidence="2">Belongs to the ATP-dependent AMP-binding enzyme family.</text>
</comment>
<dbReference type="InterPro" id="IPR042098">
    <property type="entry name" value="TauD-like_sf"/>
</dbReference>
<dbReference type="Gene3D" id="3.40.50.980">
    <property type="match status" value="4"/>
</dbReference>
<dbReference type="FunFam" id="3.30.300.30:FF:000010">
    <property type="entry name" value="Enterobactin synthetase component F"/>
    <property type="match status" value="2"/>
</dbReference>
<evidence type="ECO:0000313" key="7">
    <source>
        <dbReference type="EMBL" id="CBK41881.1"/>
    </source>
</evidence>
<dbReference type="SMART" id="SM00823">
    <property type="entry name" value="PKS_PP"/>
    <property type="match status" value="2"/>
</dbReference>
<dbReference type="Gene3D" id="3.30.559.30">
    <property type="entry name" value="Nonribosomal peptide synthetase, condensation domain"/>
    <property type="match status" value="3"/>
</dbReference>
<dbReference type="SUPFAM" id="SSF56801">
    <property type="entry name" value="Acetyl-CoA synthetase-like"/>
    <property type="match status" value="2"/>
</dbReference>
<dbReference type="eggNOG" id="COG1020">
    <property type="taxonomic scope" value="Bacteria"/>
</dbReference>
<dbReference type="PROSITE" id="PS00012">
    <property type="entry name" value="PHOSPHOPANTETHEINE"/>
    <property type="match status" value="1"/>
</dbReference>
<name>D8PF72_9BACT</name>
<dbReference type="InterPro" id="IPR036736">
    <property type="entry name" value="ACP-like_sf"/>
</dbReference>
<dbReference type="GO" id="GO:0044550">
    <property type="term" value="P:secondary metabolite biosynthetic process"/>
    <property type="evidence" value="ECO:0007669"/>
    <property type="project" value="UniProtKB-ARBA"/>
</dbReference>
<dbReference type="InterPro" id="IPR023213">
    <property type="entry name" value="CAT-like_dom_sf"/>
</dbReference>
<dbReference type="GO" id="GO:0005737">
    <property type="term" value="C:cytoplasm"/>
    <property type="evidence" value="ECO:0007669"/>
    <property type="project" value="TreeGrafter"/>
</dbReference>
<accession>D8PF72</accession>
<evidence type="ECO:0000313" key="8">
    <source>
        <dbReference type="Proteomes" id="UP000001660"/>
    </source>
</evidence>
<proteinExistence type="inferred from homology"/>
<dbReference type="Pfam" id="PF00550">
    <property type="entry name" value="PP-binding"/>
    <property type="match status" value="2"/>
</dbReference>
<dbReference type="InterPro" id="IPR000873">
    <property type="entry name" value="AMP-dep_synth/lig_dom"/>
</dbReference>
<evidence type="ECO:0000256" key="4">
    <source>
        <dbReference type="ARBA" id="ARBA00022553"/>
    </source>
</evidence>
<dbReference type="NCBIfam" id="TIGR01733">
    <property type="entry name" value="AA-adenyl-dom"/>
    <property type="match status" value="2"/>
</dbReference>
<dbReference type="GO" id="GO:0016706">
    <property type="term" value="F:2-oxoglutarate-dependent dioxygenase activity"/>
    <property type="evidence" value="ECO:0007669"/>
    <property type="project" value="UniProtKB-ARBA"/>
</dbReference>
<dbReference type="PROSITE" id="PS00455">
    <property type="entry name" value="AMP_BINDING"/>
    <property type="match status" value="2"/>
</dbReference>
<dbReference type="CDD" id="cd05930">
    <property type="entry name" value="A_NRPS"/>
    <property type="match status" value="2"/>
</dbReference>
<gene>
    <name evidence="7" type="ORF">NIDE2161</name>
</gene>
<dbReference type="InterPro" id="IPR020806">
    <property type="entry name" value="PKS_PP-bd"/>
</dbReference>
<dbReference type="EMBL" id="FP929003">
    <property type="protein sequence ID" value="CBK41881.1"/>
    <property type="molecule type" value="Genomic_DNA"/>
</dbReference>
<dbReference type="Gene3D" id="2.30.38.10">
    <property type="entry name" value="Luciferase, Domain 3"/>
    <property type="match status" value="2"/>
</dbReference>
<dbReference type="FunFam" id="3.40.50.980:FF:000001">
    <property type="entry name" value="Non-ribosomal peptide synthetase"/>
    <property type="match status" value="2"/>
</dbReference>
<dbReference type="Gene3D" id="1.10.1200.10">
    <property type="entry name" value="ACP-like"/>
    <property type="match status" value="2"/>
</dbReference>
<dbReference type="CDD" id="cd19531">
    <property type="entry name" value="LCL_NRPS-like"/>
    <property type="match status" value="1"/>
</dbReference>
<dbReference type="KEGG" id="nde:NIDE2161"/>
<dbReference type="SUPFAM" id="SSF52777">
    <property type="entry name" value="CoA-dependent acyltransferases"/>
    <property type="match status" value="6"/>
</dbReference>
<dbReference type="NCBIfam" id="NF003417">
    <property type="entry name" value="PRK04813.1"/>
    <property type="match status" value="2"/>
</dbReference>
<reference evidence="7 8" key="1">
    <citation type="journal article" date="2010" name="Proc. Natl. Acad. Sci. U.S.A.">
        <title>A Nitrospira metagenome illuminates the physiology and evolution of globally important nitrite-oxidizing bacteria.</title>
        <authorList>
            <person name="Lucker S."/>
            <person name="Wagner M."/>
            <person name="Maixner F."/>
            <person name="Pelletier E."/>
            <person name="Koch H."/>
            <person name="Vacherie B."/>
            <person name="Rattei T."/>
            <person name="Sinninghe Damste J."/>
            <person name="Spieck E."/>
            <person name="Le Paslier D."/>
            <person name="Daims H."/>
        </authorList>
    </citation>
    <scope>NUCLEOTIDE SEQUENCE [LARGE SCALE GENOMIC DNA]</scope>
</reference>
<dbReference type="InterPro" id="IPR045851">
    <property type="entry name" value="AMP-bd_C_sf"/>
</dbReference>
<dbReference type="InterPro" id="IPR003819">
    <property type="entry name" value="TauD/TfdA-like"/>
</dbReference>